<keyword evidence="1" id="KW-0805">Transcription regulation</keyword>
<feature type="compositionally biased region" description="Low complexity" evidence="5">
    <location>
        <begin position="830"/>
        <end position="843"/>
    </location>
</feature>
<evidence type="ECO:0000313" key="9">
    <source>
        <dbReference type="RefSeq" id="XP_010912769.2"/>
    </source>
</evidence>
<reference evidence="9" key="1">
    <citation type="submission" date="2025-08" db="UniProtKB">
        <authorList>
            <consortium name="RefSeq"/>
        </authorList>
    </citation>
    <scope>IDENTIFICATION</scope>
</reference>
<dbReference type="GO" id="GO:0003700">
    <property type="term" value="F:DNA-binding transcription factor activity"/>
    <property type="evidence" value="ECO:0007669"/>
    <property type="project" value="InterPro"/>
</dbReference>
<keyword evidence="3" id="KW-0804">Transcription</keyword>
<dbReference type="InterPro" id="IPR034891">
    <property type="entry name" value="PB1_NLP"/>
</dbReference>
<sequence length="964" mass="105259">MDGFLLMDNGTGGAEDPFGLSALTNFDDFGEPFSPSTADQICSALSDSAAAQLMPGNLVSIGLPKISVAQGLDAVTGDAKVSAGACSSSREVASPRTSMQFVLSPNSSGMEGIKRSNNNYFASDDISNKGTSFVPMPIAGFSLPERLLRALSLFKESLCGGILAQVWMPIKQGDVYMLSTSEQPFLLDQSLAGYREISRQFTFSAKAAPGLFPGLPGRVFISGTPEWTSNVAYYHRFEYLRVDHAISHDVHGSIAVPVLDPSEASCCAVLEIVTTREKTDFDMEIDGVSQALEAVNLRTMKARTHQQNLTKSQKSAFTEILDVLRAVSVAHMLPLALTWVPLSYGCGSMDECMEADVQIQSSFPEKTMLCIQEMACYVNDKRMQGFLHACAQHHLEKGQGIAGKALQSNHPFFSPDVKDYEICAYPLAHHARKYGLCAAVAIRLRSTYTGNDDYILELFLPVSCRGGEEQQLLLNNLSSTMQRICKSLRTVSDAEIFGADIARIGINWGEGIGSSSTDFSVKCSQLTDGDDEPTTEKPFENQITRPNEHGGGPFHEQHLDSMLQSKPSSTRHLEKKHSTTEKNISLSVLQRYFPFSLKDAAKSMGVCPTTLKRICRQHGILRWPSRKINKVNRSLKKIQTVINSVQGVEGALNYDPASGCLVAAVSLPEKPSMLTLEPSGRYCFPVSSAPRVETKQFIGKSEPNHSSIDGHQQVTSSQLKLPNVHKCEGNELHVAPDGRSNECKFTSTDGPLQQANTEGTSSWPINFKDIFHSSYLTKETGCQHAFGKGNLSLQSLQCQIMSRGSSSMEAVDEMNAKIHADDGIREHSHPSSSSMTDSSNGSASSCPIFMKSSKSMVAATESGPAITVKATYKDDTVRFKFLPSTGCHHLFEEVGKRFRLLAGTFQLKYIDDEEEWVMLASDSDLQECIEVLEYIGSHSVKLQVRDVPCAIGSSRSSNCLLMES</sequence>
<keyword evidence="4" id="KW-0539">Nucleus</keyword>
<dbReference type="CDD" id="cd06407">
    <property type="entry name" value="PB1_NLP"/>
    <property type="match status" value="1"/>
</dbReference>
<dbReference type="KEGG" id="egu:105038610"/>
<dbReference type="PROSITE" id="PS51745">
    <property type="entry name" value="PB1"/>
    <property type="match status" value="1"/>
</dbReference>
<name>A0A6I9QSU3_ELAGV</name>
<evidence type="ECO:0000259" key="7">
    <source>
        <dbReference type="PROSITE" id="PS51745"/>
    </source>
</evidence>
<evidence type="ECO:0000259" key="6">
    <source>
        <dbReference type="PROSITE" id="PS51519"/>
    </source>
</evidence>
<keyword evidence="8" id="KW-1185">Reference proteome</keyword>
<accession>A0A6I9QSU3</accession>
<dbReference type="FunCoup" id="A0A6I9QSU3">
    <property type="interactions" value="691"/>
</dbReference>
<evidence type="ECO:0000256" key="5">
    <source>
        <dbReference type="SAM" id="MobiDB-lite"/>
    </source>
</evidence>
<gene>
    <name evidence="9" type="primary">LOC105038610</name>
</gene>
<dbReference type="OrthoDB" id="6270329at2759"/>
<dbReference type="InParanoid" id="A0A6I9QSU3"/>
<proteinExistence type="predicted"/>
<evidence type="ECO:0000256" key="1">
    <source>
        <dbReference type="ARBA" id="ARBA00023015"/>
    </source>
</evidence>
<dbReference type="Pfam" id="PF22922">
    <property type="entry name" value="GAF_NLP"/>
    <property type="match status" value="1"/>
</dbReference>
<dbReference type="InterPro" id="IPR003035">
    <property type="entry name" value="RWP-RK_dom"/>
</dbReference>
<feature type="region of interest" description="Disordered" evidence="5">
    <location>
        <begin position="823"/>
        <end position="843"/>
    </location>
</feature>
<dbReference type="GO" id="GO:0003677">
    <property type="term" value="F:DNA binding"/>
    <property type="evidence" value="ECO:0007669"/>
    <property type="project" value="UniProtKB-KW"/>
</dbReference>
<dbReference type="InterPro" id="IPR053793">
    <property type="entry name" value="PB1-like"/>
</dbReference>
<organism evidence="8 9">
    <name type="scientific">Elaeis guineensis var. tenera</name>
    <name type="common">Oil palm</name>
    <dbReference type="NCBI Taxonomy" id="51953"/>
    <lineage>
        <taxon>Eukaryota</taxon>
        <taxon>Viridiplantae</taxon>
        <taxon>Streptophyta</taxon>
        <taxon>Embryophyta</taxon>
        <taxon>Tracheophyta</taxon>
        <taxon>Spermatophyta</taxon>
        <taxon>Magnoliopsida</taxon>
        <taxon>Liliopsida</taxon>
        <taxon>Arecaceae</taxon>
        <taxon>Arecoideae</taxon>
        <taxon>Cocoseae</taxon>
        <taxon>Elaeidinae</taxon>
        <taxon>Elaeis</taxon>
    </lineage>
</organism>
<feature type="domain" description="PB1" evidence="7">
    <location>
        <begin position="865"/>
        <end position="947"/>
    </location>
</feature>
<dbReference type="RefSeq" id="XP_010912769.2">
    <property type="nucleotide sequence ID" value="XM_010914467.3"/>
</dbReference>
<dbReference type="InterPro" id="IPR000270">
    <property type="entry name" value="PB1_dom"/>
</dbReference>
<dbReference type="Pfam" id="PF00564">
    <property type="entry name" value="PB1"/>
    <property type="match status" value="1"/>
</dbReference>
<dbReference type="SMART" id="SM00666">
    <property type="entry name" value="PB1"/>
    <property type="match status" value="1"/>
</dbReference>
<dbReference type="Pfam" id="PF02042">
    <property type="entry name" value="RWP-RK"/>
    <property type="match status" value="1"/>
</dbReference>
<evidence type="ECO:0000256" key="3">
    <source>
        <dbReference type="ARBA" id="ARBA00023163"/>
    </source>
</evidence>
<dbReference type="PROSITE" id="PS51519">
    <property type="entry name" value="RWP_RK"/>
    <property type="match status" value="1"/>
</dbReference>
<evidence type="ECO:0000256" key="4">
    <source>
        <dbReference type="ARBA" id="ARBA00023242"/>
    </source>
</evidence>
<dbReference type="GeneID" id="105038610"/>
<dbReference type="InterPro" id="IPR055081">
    <property type="entry name" value="NLP1-9_GAF"/>
</dbReference>
<dbReference type="Gene3D" id="3.10.20.90">
    <property type="entry name" value="Phosphatidylinositol 3-kinase Catalytic Subunit, Chain A, domain 1"/>
    <property type="match status" value="1"/>
</dbReference>
<dbReference type="SUPFAM" id="SSF54277">
    <property type="entry name" value="CAD &amp; PB1 domains"/>
    <property type="match status" value="1"/>
</dbReference>
<dbReference type="PANTHER" id="PTHR32002">
    <property type="entry name" value="PROTEIN NLP8"/>
    <property type="match status" value="1"/>
</dbReference>
<evidence type="ECO:0000313" key="8">
    <source>
        <dbReference type="Proteomes" id="UP000504607"/>
    </source>
</evidence>
<evidence type="ECO:0000256" key="2">
    <source>
        <dbReference type="ARBA" id="ARBA00023125"/>
    </source>
</evidence>
<dbReference type="AlphaFoldDB" id="A0A6I9QSU3"/>
<feature type="domain" description="RWP-RK" evidence="6">
    <location>
        <begin position="565"/>
        <end position="651"/>
    </location>
</feature>
<keyword evidence="2" id="KW-0238">DNA-binding</keyword>
<dbReference type="InterPro" id="IPR045012">
    <property type="entry name" value="NLP"/>
</dbReference>
<protein>
    <submittedName>
        <fullName evidence="9">LOW QUALITY PROTEIN: protein NLP2-like</fullName>
    </submittedName>
</protein>
<dbReference type="Proteomes" id="UP000504607">
    <property type="component" value="Chromosome 2"/>
</dbReference>
<dbReference type="PANTHER" id="PTHR32002:SF41">
    <property type="entry name" value="PROTEIN NLP8"/>
    <property type="match status" value="1"/>
</dbReference>
<feature type="region of interest" description="Disordered" evidence="5">
    <location>
        <begin position="526"/>
        <end position="559"/>
    </location>
</feature>